<dbReference type="SUPFAM" id="SSF55729">
    <property type="entry name" value="Acyl-CoA N-acyltransferases (Nat)"/>
    <property type="match status" value="1"/>
</dbReference>
<protein>
    <submittedName>
        <fullName evidence="4">Protein SPT10</fullName>
    </submittedName>
</protein>
<gene>
    <name evidence="4" type="ORF">QBC42DRAFT_217283</name>
</gene>
<reference evidence="4" key="1">
    <citation type="journal article" date="2023" name="Mol. Phylogenet. Evol.">
        <title>Genome-scale phylogeny and comparative genomics of the fungal order Sordariales.</title>
        <authorList>
            <person name="Hensen N."/>
            <person name="Bonometti L."/>
            <person name="Westerberg I."/>
            <person name="Brannstrom I.O."/>
            <person name="Guillou S."/>
            <person name="Cros-Aarteil S."/>
            <person name="Calhoun S."/>
            <person name="Haridas S."/>
            <person name="Kuo A."/>
            <person name="Mondo S."/>
            <person name="Pangilinan J."/>
            <person name="Riley R."/>
            <person name="LaButti K."/>
            <person name="Andreopoulos B."/>
            <person name="Lipzen A."/>
            <person name="Chen C."/>
            <person name="Yan M."/>
            <person name="Daum C."/>
            <person name="Ng V."/>
            <person name="Clum A."/>
            <person name="Steindorff A."/>
            <person name="Ohm R.A."/>
            <person name="Martin F."/>
            <person name="Silar P."/>
            <person name="Natvig D.O."/>
            <person name="Lalanne C."/>
            <person name="Gautier V."/>
            <person name="Ament-Velasquez S.L."/>
            <person name="Kruys A."/>
            <person name="Hutchinson M.I."/>
            <person name="Powell A.J."/>
            <person name="Barry K."/>
            <person name="Miller A.N."/>
            <person name="Grigoriev I.V."/>
            <person name="Debuchy R."/>
            <person name="Gladieux P."/>
            <person name="Hiltunen Thoren M."/>
            <person name="Johannesson H."/>
        </authorList>
    </citation>
    <scope>NUCLEOTIDE SEQUENCE</scope>
    <source>
        <strain evidence="4">PSN324</strain>
    </source>
</reference>
<feature type="domain" description="Zinc finger H2C2-type histone UAS binding" evidence="3">
    <location>
        <begin position="307"/>
        <end position="345"/>
    </location>
</feature>
<dbReference type="InterPro" id="IPR015416">
    <property type="entry name" value="Znf_H2C2_histone_UAS-bd"/>
</dbReference>
<sequence length="710" mass="77669">MPAILDDPAAATIHRVSGEPPYPDPAHPSFPSTILPRHVTLRDRQTVATVIPFASRHEVPESLLRYLSDQFSKEIEGGDTYPMMEPMPFEKFADYWFQNFASIMLLGHIESAADVVEGKDWSKECLGTFYIKPNYPGRSSHVCNAGFIVTDASRNKGVGRLMGETYLEYAPKLGYTYSVFNLVYETNVASCKIWDALGFKRIGRVKGAGNLKSYPDRLVDAIIYGRDLGDAAGGAGNEELVSEERFDKIKFYLKYGRYPNGADRAEKSRLRSAATHYKLLDGDVLMLKDKEVISDPQRQYEIARGVHNQAHAGINKTTATIAERYHWSRIKETVSDVIRNCSECKEMGKASSSSQNHSQQPSPGVAPINGVKRPNMNATCGAPSSKRSSPSPPSAASALGASSSVTTQQQRAPPPVSVPVSLPSISDSPSHLAQFTVPSHHQFTDPAAISLLSPSSAGATADSAMSGGHEPIPINHNDTHHDPMLHDPLHHHQVHHHHHHHHHHHPHHDNAVSLPALPVTADHPESVYQPIDPQIISQSHHLHHYPFDPQHHHHHHHHHDPDADTFQALINAAAGGGAENDDDNDVVGVREAVEVAVQRIRAEQELEQREKDADEEEYEAQRAAVDRDLEMLIEGVGGDDDDDDDANNATNSNNNEKEGGPRSENGKSKSEGAVAMDLDVGTLGITSSCHDVAAAVSAATGKSLREDAER</sequence>
<feature type="compositionally biased region" description="Acidic residues" evidence="1">
    <location>
        <begin position="637"/>
        <end position="646"/>
    </location>
</feature>
<dbReference type="EMBL" id="MU864934">
    <property type="protein sequence ID" value="KAK4466038.1"/>
    <property type="molecule type" value="Genomic_DNA"/>
</dbReference>
<evidence type="ECO:0000256" key="1">
    <source>
        <dbReference type="SAM" id="MobiDB-lite"/>
    </source>
</evidence>
<dbReference type="Gene3D" id="1.10.340.70">
    <property type="match status" value="1"/>
</dbReference>
<evidence type="ECO:0000259" key="2">
    <source>
        <dbReference type="Pfam" id="PF00583"/>
    </source>
</evidence>
<evidence type="ECO:0000259" key="3">
    <source>
        <dbReference type="Pfam" id="PF09337"/>
    </source>
</evidence>
<proteinExistence type="predicted"/>
<feature type="compositionally biased region" description="Low complexity" evidence="1">
    <location>
        <begin position="418"/>
        <end position="430"/>
    </location>
</feature>
<dbReference type="InterPro" id="IPR016181">
    <property type="entry name" value="Acyl_CoA_acyltransferase"/>
</dbReference>
<dbReference type="InterPro" id="IPR000182">
    <property type="entry name" value="GNAT_dom"/>
</dbReference>
<dbReference type="Proteomes" id="UP001321749">
    <property type="component" value="Unassembled WGS sequence"/>
</dbReference>
<name>A0AAV9HZ63_9PEZI</name>
<feature type="compositionally biased region" description="Basic and acidic residues" evidence="1">
    <location>
        <begin position="477"/>
        <end position="490"/>
    </location>
</feature>
<reference evidence="4" key="2">
    <citation type="submission" date="2023-06" db="EMBL/GenBank/DDBJ databases">
        <authorList>
            <consortium name="Lawrence Berkeley National Laboratory"/>
            <person name="Mondo S.J."/>
            <person name="Hensen N."/>
            <person name="Bonometti L."/>
            <person name="Westerberg I."/>
            <person name="Brannstrom I.O."/>
            <person name="Guillou S."/>
            <person name="Cros-Aarteil S."/>
            <person name="Calhoun S."/>
            <person name="Haridas S."/>
            <person name="Kuo A."/>
            <person name="Pangilinan J."/>
            <person name="Riley R."/>
            <person name="Labutti K."/>
            <person name="Andreopoulos B."/>
            <person name="Lipzen A."/>
            <person name="Chen C."/>
            <person name="Yanf M."/>
            <person name="Daum C."/>
            <person name="Ng V."/>
            <person name="Clum A."/>
            <person name="Steindorff A."/>
            <person name="Ohm R."/>
            <person name="Martin F."/>
            <person name="Silar P."/>
            <person name="Natvig D."/>
            <person name="Lalanne C."/>
            <person name="Gautier V."/>
            <person name="Ament-Velasquez S.L."/>
            <person name="Kruys A."/>
            <person name="Hutchinson M.I."/>
            <person name="Powell A.J."/>
            <person name="Barry K."/>
            <person name="Miller A.N."/>
            <person name="Grigoriev I.V."/>
            <person name="Debuchy R."/>
            <person name="Gladieux P."/>
            <person name="Thoren M.H."/>
            <person name="Johannesson H."/>
        </authorList>
    </citation>
    <scope>NUCLEOTIDE SEQUENCE</scope>
    <source>
        <strain evidence="4">PSN324</strain>
    </source>
</reference>
<accession>A0AAV9HZ63</accession>
<evidence type="ECO:0000313" key="4">
    <source>
        <dbReference type="EMBL" id="KAK4466038.1"/>
    </source>
</evidence>
<feature type="compositionally biased region" description="Basic and acidic residues" evidence="1">
    <location>
        <begin position="655"/>
        <end position="670"/>
    </location>
</feature>
<feature type="compositionally biased region" description="Low complexity" evidence="1">
    <location>
        <begin position="351"/>
        <end position="363"/>
    </location>
</feature>
<organism evidence="4 5">
    <name type="scientific">Cladorrhinum samala</name>
    <dbReference type="NCBI Taxonomy" id="585594"/>
    <lineage>
        <taxon>Eukaryota</taxon>
        <taxon>Fungi</taxon>
        <taxon>Dikarya</taxon>
        <taxon>Ascomycota</taxon>
        <taxon>Pezizomycotina</taxon>
        <taxon>Sordariomycetes</taxon>
        <taxon>Sordariomycetidae</taxon>
        <taxon>Sordariales</taxon>
        <taxon>Podosporaceae</taxon>
        <taxon>Cladorrhinum</taxon>
    </lineage>
</organism>
<dbReference type="InterPro" id="IPR052742">
    <property type="entry name" value="Mito_N-acetyltransferase"/>
</dbReference>
<keyword evidence="5" id="KW-1185">Reference proteome</keyword>
<feature type="compositionally biased region" description="Basic residues" evidence="1">
    <location>
        <begin position="491"/>
        <end position="507"/>
    </location>
</feature>
<dbReference type="Pfam" id="PF09337">
    <property type="entry name" value="zf-H2C2"/>
    <property type="match status" value="1"/>
</dbReference>
<feature type="region of interest" description="Disordered" evidence="1">
    <location>
        <begin position="348"/>
        <end position="432"/>
    </location>
</feature>
<feature type="region of interest" description="Disordered" evidence="1">
    <location>
        <begin position="455"/>
        <end position="510"/>
    </location>
</feature>
<dbReference type="PANTHER" id="PTHR43138">
    <property type="entry name" value="ACETYLTRANSFERASE, GNAT FAMILY"/>
    <property type="match status" value="1"/>
</dbReference>
<feature type="region of interest" description="Disordered" evidence="1">
    <location>
        <begin position="606"/>
        <end position="674"/>
    </location>
</feature>
<comment type="caution">
    <text evidence="4">The sequence shown here is derived from an EMBL/GenBank/DDBJ whole genome shotgun (WGS) entry which is preliminary data.</text>
</comment>
<dbReference type="Pfam" id="PF00583">
    <property type="entry name" value="Acetyltransf_1"/>
    <property type="match status" value="1"/>
</dbReference>
<dbReference type="AlphaFoldDB" id="A0AAV9HZ63"/>
<feature type="compositionally biased region" description="Low complexity" evidence="1">
    <location>
        <begin position="382"/>
        <end position="404"/>
    </location>
</feature>
<evidence type="ECO:0000313" key="5">
    <source>
        <dbReference type="Proteomes" id="UP001321749"/>
    </source>
</evidence>
<dbReference type="GO" id="GO:0016747">
    <property type="term" value="F:acyltransferase activity, transferring groups other than amino-acyl groups"/>
    <property type="evidence" value="ECO:0007669"/>
    <property type="project" value="InterPro"/>
</dbReference>
<feature type="domain" description="N-acetyltransferase" evidence="2">
    <location>
        <begin position="121"/>
        <end position="199"/>
    </location>
</feature>
<dbReference type="GO" id="GO:0005634">
    <property type="term" value="C:nucleus"/>
    <property type="evidence" value="ECO:0007669"/>
    <property type="project" value="TreeGrafter"/>
</dbReference>
<dbReference type="Gene3D" id="3.40.630.30">
    <property type="match status" value="1"/>
</dbReference>
<dbReference type="PANTHER" id="PTHR43138:SF2">
    <property type="entry name" value="PROTEIN SPT10"/>
    <property type="match status" value="1"/>
</dbReference>